<reference evidence="6 7" key="1">
    <citation type="submission" date="2021-01" db="EMBL/GenBank/DDBJ databases">
        <title>Whole genome shotgun sequence of Actinoplanes humidus NBRC 14915.</title>
        <authorList>
            <person name="Komaki H."/>
            <person name="Tamura T."/>
        </authorList>
    </citation>
    <scope>NUCLEOTIDE SEQUENCE [LARGE SCALE GENOMIC DNA]</scope>
    <source>
        <strain evidence="6 7">NBRC 14915</strain>
    </source>
</reference>
<sequence>MTRWEPDARRRLQEAALDLFTTHGYAETTATAIAARAGLTERTFFRHFPDKRDVLFGADTRLRDTLTEAVTAAPAAAPPHAALAAGLTALAELLQPLRDTQLRRAAIIATHPDLRERELAKLTTWAAALTAALTARGLPVAQAETAAEVAATVFRVAFTRWTDPEETRTLPTLIHRTLTEAAAATMPA</sequence>
<dbReference type="PROSITE" id="PS50977">
    <property type="entry name" value="HTH_TETR_2"/>
    <property type="match status" value="1"/>
</dbReference>
<keyword evidence="1" id="KW-0805">Transcription regulation</keyword>
<evidence type="ECO:0000256" key="2">
    <source>
        <dbReference type="ARBA" id="ARBA00023125"/>
    </source>
</evidence>
<dbReference type="InterPro" id="IPR023772">
    <property type="entry name" value="DNA-bd_HTH_TetR-type_CS"/>
</dbReference>
<dbReference type="PRINTS" id="PR00455">
    <property type="entry name" value="HTHTETR"/>
</dbReference>
<keyword evidence="7" id="KW-1185">Reference proteome</keyword>
<proteinExistence type="predicted"/>
<evidence type="ECO:0000256" key="1">
    <source>
        <dbReference type="ARBA" id="ARBA00023015"/>
    </source>
</evidence>
<evidence type="ECO:0000256" key="4">
    <source>
        <dbReference type="PROSITE-ProRule" id="PRU00335"/>
    </source>
</evidence>
<accession>A0ABQ3ZUV8</accession>
<comment type="caution">
    <text evidence="6">The sequence shown here is derived from an EMBL/GenBank/DDBJ whole genome shotgun (WGS) entry which is preliminary data.</text>
</comment>
<dbReference type="PANTHER" id="PTHR30055">
    <property type="entry name" value="HTH-TYPE TRANSCRIPTIONAL REGULATOR RUTR"/>
    <property type="match status" value="1"/>
</dbReference>
<dbReference type="Gene3D" id="1.10.357.10">
    <property type="entry name" value="Tetracycline Repressor, domain 2"/>
    <property type="match status" value="1"/>
</dbReference>
<name>A0ABQ3ZUV8_9ACTN</name>
<gene>
    <name evidence="6" type="ORF">Ahu01nite_054920</name>
</gene>
<dbReference type="Pfam" id="PF00440">
    <property type="entry name" value="TetR_N"/>
    <property type="match status" value="1"/>
</dbReference>
<dbReference type="InterPro" id="IPR001647">
    <property type="entry name" value="HTH_TetR"/>
</dbReference>
<organism evidence="6 7">
    <name type="scientific">Winogradskya humida</name>
    <dbReference type="NCBI Taxonomy" id="113566"/>
    <lineage>
        <taxon>Bacteria</taxon>
        <taxon>Bacillati</taxon>
        <taxon>Actinomycetota</taxon>
        <taxon>Actinomycetes</taxon>
        <taxon>Micromonosporales</taxon>
        <taxon>Micromonosporaceae</taxon>
        <taxon>Winogradskya</taxon>
    </lineage>
</organism>
<dbReference type="EMBL" id="BOMN01000074">
    <property type="protein sequence ID" value="GIE22390.1"/>
    <property type="molecule type" value="Genomic_DNA"/>
</dbReference>
<dbReference type="PANTHER" id="PTHR30055:SF238">
    <property type="entry name" value="MYCOFACTOCIN BIOSYNTHESIS TRANSCRIPTIONAL REGULATOR MFTR-RELATED"/>
    <property type="match status" value="1"/>
</dbReference>
<dbReference type="InterPro" id="IPR050109">
    <property type="entry name" value="HTH-type_TetR-like_transc_reg"/>
</dbReference>
<feature type="DNA-binding region" description="H-T-H motif" evidence="4">
    <location>
        <begin position="29"/>
        <end position="48"/>
    </location>
</feature>
<evidence type="ECO:0000313" key="6">
    <source>
        <dbReference type="EMBL" id="GIE22390.1"/>
    </source>
</evidence>
<dbReference type="SUPFAM" id="SSF46689">
    <property type="entry name" value="Homeodomain-like"/>
    <property type="match status" value="1"/>
</dbReference>
<evidence type="ECO:0000313" key="7">
    <source>
        <dbReference type="Proteomes" id="UP000603200"/>
    </source>
</evidence>
<dbReference type="PROSITE" id="PS01081">
    <property type="entry name" value="HTH_TETR_1"/>
    <property type="match status" value="1"/>
</dbReference>
<dbReference type="InterPro" id="IPR009057">
    <property type="entry name" value="Homeodomain-like_sf"/>
</dbReference>
<evidence type="ECO:0000256" key="3">
    <source>
        <dbReference type="ARBA" id="ARBA00023163"/>
    </source>
</evidence>
<keyword evidence="3" id="KW-0804">Transcription</keyword>
<protein>
    <submittedName>
        <fullName evidence="6">TetR family transcriptional regulator</fullName>
    </submittedName>
</protein>
<dbReference type="RefSeq" id="WP_203839483.1">
    <property type="nucleotide sequence ID" value="NZ_BAAATV010000042.1"/>
</dbReference>
<dbReference type="Proteomes" id="UP000603200">
    <property type="component" value="Unassembled WGS sequence"/>
</dbReference>
<feature type="domain" description="HTH tetR-type" evidence="5">
    <location>
        <begin position="6"/>
        <end position="66"/>
    </location>
</feature>
<evidence type="ECO:0000259" key="5">
    <source>
        <dbReference type="PROSITE" id="PS50977"/>
    </source>
</evidence>
<keyword evidence="2 4" id="KW-0238">DNA-binding</keyword>